<keyword evidence="5" id="KW-0690">Ribosome biogenesis</keyword>
<dbReference type="GO" id="GO:0006364">
    <property type="term" value="P:rRNA processing"/>
    <property type="evidence" value="ECO:0007669"/>
    <property type="project" value="TreeGrafter"/>
</dbReference>
<evidence type="ECO:0000256" key="6">
    <source>
        <dbReference type="ARBA" id="ARBA00023242"/>
    </source>
</evidence>
<dbReference type="InterPro" id="IPR011687">
    <property type="entry name" value="Nop53/GLTSCR2"/>
</dbReference>
<name>A0A2X0NX71_9BASI</name>
<feature type="region of interest" description="Disordered" evidence="7">
    <location>
        <begin position="300"/>
        <end position="352"/>
    </location>
</feature>
<evidence type="ECO:0000256" key="3">
    <source>
        <dbReference type="ARBA" id="ARBA00008838"/>
    </source>
</evidence>
<dbReference type="PIRSF" id="PIRSF017302">
    <property type="entry name" value="Gltscr2"/>
    <property type="match status" value="1"/>
</dbReference>
<dbReference type="PANTHER" id="PTHR14211">
    <property type="entry name" value="GLIOMA SUPPRESSOR CANDIDATE REGION GENE 2"/>
    <property type="match status" value="1"/>
</dbReference>
<evidence type="ECO:0000256" key="2">
    <source>
        <dbReference type="ARBA" id="ARBA00004642"/>
    </source>
</evidence>
<keyword evidence="9" id="KW-1185">Reference proteome</keyword>
<evidence type="ECO:0000256" key="5">
    <source>
        <dbReference type="ARBA" id="ARBA00022517"/>
    </source>
</evidence>
<keyword evidence="6" id="KW-0539">Nucleus</keyword>
<feature type="compositionally biased region" description="Acidic residues" evidence="7">
    <location>
        <begin position="300"/>
        <end position="310"/>
    </location>
</feature>
<feature type="compositionally biased region" description="Basic residues" evidence="7">
    <location>
        <begin position="330"/>
        <end position="344"/>
    </location>
</feature>
<protein>
    <recommendedName>
        <fullName evidence="4">Ribosome biogenesis protein NOP53</fullName>
    </recommendedName>
</protein>
<dbReference type="Proteomes" id="UP000249464">
    <property type="component" value="Unassembled WGS sequence"/>
</dbReference>
<evidence type="ECO:0000313" key="9">
    <source>
        <dbReference type="Proteomes" id="UP000249464"/>
    </source>
</evidence>
<evidence type="ECO:0000256" key="7">
    <source>
        <dbReference type="SAM" id="MobiDB-lite"/>
    </source>
</evidence>
<accession>A0A2X0NX71</accession>
<proteinExistence type="inferred from homology"/>
<evidence type="ECO:0000256" key="4">
    <source>
        <dbReference type="ARBA" id="ARBA00018339"/>
    </source>
</evidence>
<dbReference type="AlphaFoldDB" id="A0A2X0NX71"/>
<dbReference type="GO" id="GO:0005654">
    <property type="term" value="C:nucleoplasm"/>
    <property type="evidence" value="ECO:0007669"/>
    <property type="project" value="UniProtKB-SubCell"/>
</dbReference>
<feature type="compositionally biased region" description="Low complexity" evidence="7">
    <location>
        <begin position="21"/>
        <end position="47"/>
    </location>
</feature>
<gene>
    <name evidence="8" type="primary">BQ5605_C015g07776</name>
    <name evidence="8" type="ORF">BQ5605_C015G07776</name>
</gene>
<feature type="region of interest" description="Disordered" evidence="7">
    <location>
        <begin position="451"/>
        <end position="477"/>
    </location>
</feature>
<organism evidence="8 9">
    <name type="scientific">Microbotryum silenes-dioicae</name>
    <dbReference type="NCBI Taxonomy" id="796604"/>
    <lineage>
        <taxon>Eukaryota</taxon>
        <taxon>Fungi</taxon>
        <taxon>Dikarya</taxon>
        <taxon>Basidiomycota</taxon>
        <taxon>Pucciniomycotina</taxon>
        <taxon>Microbotryomycetes</taxon>
        <taxon>Microbotryales</taxon>
        <taxon>Microbotryaceae</taxon>
        <taxon>Microbotryum</taxon>
    </lineage>
</organism>
<dbReference type="GO" id="GO:0000027">
    <property type="term" value="P:ribosomal large subunit assembly"/>
    <property type="evidence" value="ECO:0007669"/>
    <property type="project" value="TreeGrafter"/>
</dbReference>
<dbReference type="Pfam" id="PF07767">
    <property type="entry name" value="Nop53"/>
    <property type="match status" value="1"/>
</dbReference>
<reference evidence="8 9" key="1">
    <citation type="submission" date="2016-11" db="EMBL/GenBank/DDBJ databases">
        <authorList>
            <person name="Jaros S."/>
            <person name="Januszkiewicz K."/>
            <person name="Wedrychowicz H."/>
        </authorList>
    </citation>
    <scope>NUCLEOTIDE SEQUENCE [LARGE SCALE GENOMIC DNA]</scope>
</reference>
<dbReference type="GO" id="GO:0005730">
    <property type="term" value="C:nucleolus"/>
    <property type="evidence" value="ECO:0007669"/>
    <property type="project" value="UniProtKB-SubCell"/>
</dbReference>
<comment type="similarity">
    <text evidence="3">Belongs to the NOP53 family.</text>
</comment>
<feature type="region of interest" description="Disordered" evidence="7">
    <location>
        <begin position="228"/>
        <end position="249"/>
    </location>
</feature>
<feature type="region of interest" description="Disordered" evidence="7">
    <location>
        <begin position="1"/>
        <end position="47"/>
    </location>
</feature>
<comment type="subcellular location">
    <subcellularLocation>
        <location evidence="1">Nucleus</location>
        <location evidence="1">Nucleolus</location>
    </subcellularLocation>
    <subcellularLocation>
        <location evidence="2">Nucleus</location>
        <location evidence="2">Nucleoplasm</location>
    </subcellularLocation>
</comment>
<feature type="compositionally biased region" description="Basic and acidic residues" evidence="7">
    <location>
        <begin position="453"/>
        <end position="463"/>
    </location>
</feature>
<dbReference type="PANTHER" id="PTHR14211:SF7">
    <property type="entry name" value="RIBOSOME BIOGENESIS PROTEIN NOP53"/>
    <property type="match status" value="1"/>
</dbReference>
<sequence>MSKVAPPMTTRRSGRANSKKAAPSSAESARAARAPTTSTAAASRASRAAATDIDADALFQVDSVGSSSVRHALLRDHVQAPAAAKMRKGTSFKKPLKSEQILAARSAVPPISTRAVPAHTSAIVKKEQRKAAKVNRETKERLKRIVGRNGQGQGLWAVKTTDERPAASQNGLIIGGGKDYDAWGSVVSVKQDDMDIDMSMQQVMRGHLGQIKPKPPSSLRSHALLGVADSHGPRSVPTPHPGTSYNPAHDQHQALLSSALETYTTLEEREGRGQPFKEAMDRVRVSNQQKDLWELFEDEVGSGEDENQDQDEGHNPTKTGDVGNAPSKKNPPKRKTRQQRNRKLLVRDEQQKLAERRASKARIASVLNAPSVNAAIEASRQLSLAEKAAAMKVRKARLSEGGLTRFRSGPSRVPNAPVTFQLGDELADNLRNVAPEGNLWKEWVSSGMRRGKVPVERANESKKGGRRGGRGHDKDHRTKIVEKYAFKNWIA</sequence>
<evidence type="ECO:0000256" key="1">
    <source>
        <dbReference type="ARBA" id="ARBA00004604"/>
    </source>
</evidence>
<dbReference type="EMBL" id="FQNC01000015">
    <property type="protein sequence ID" value="SGY17410.1"/>
    <property type="molecule type" value="Genomic_DNA"/>
</dbReference>
<dbReference type="STRING" id="796604.A0A2X0NX71"/>
<dbReference type="GO" id="GO:0008097">
    <property type="term" value="F:5S rRNA binding"/>
    <property type="evidence" value="ECO:0007669"/>
    <property type="project" value="TreeGrafter"/>
</dbReference>
<evidence type="ECO:0000313" key="8">
    <source>
        <dbReference type="EMBL" id="SGY17410.1"/>
    </source>
</evidence>